<dbReference type="Pfam" id="PF01022">
    <property type="entry name" value="HTH_5"/>
    <property type="match status" value="1"/>
</dbReference>
<dbReference type="Proteomes" id="UP000475385">
    <property type="component" value="Unassembled WGS sequence"/>
</dbReference>
<dbReference type="AlphaFoldDB" id="A0A6M1LJ13"/>
<comment type="caution">
    <text evidence="5">The sequence shown here is derived from an EMBL/GenBank/DDBJ whole genome shotgun (WGS) entry which is preliminary data.</text>
</comment>
<keyword evidence="6" id="KW-1185">Reference proteome</keyword>
<keyword evidence="3" id="KW-0804">Transcription</keyword>
<evidence type="ECO:0000259" key="4">
    <source>
        <dbReference type="PROSITE" id="PS50987"/>
    </source>
</evidence>
<dbReference type="PANTHER" id="PTHR43132">
    <property type="entry name" value="ARSENICAL RESISTANCE OPERON REPRESSOR ARSR-RELATED"/>
    <property type="match status" value="1"/>
</dbReference>
<accession>A0A6M1LJ13</accession>
<keyword evidence="2" id="KW-0238">DNA-binding</keyword>
<protein>
    <submittedName>
        <fullName evidence="5">Helix-turn-helix transcriptional regulator</fullName>
    </submittedName>
</protein>
<evidence type="ECO:0000313" key="5">
    <source>
        <dbReference type="EMBL" id="NGM20325.1"/>
    </source>
</evidence>
<name>A0A6M1LJ13_9PROT</name>
<evidence type="ECO:0000313" key="6">
    <source>
        <dbReference type="Proteomes" id="UP000475385"/>
    </source>
</evidence>
<dbReference type="GO" id="GO:0003700">
    <property type="term" value="F:DNA-binding transcription factor activity"/>
    <property type="evidence" value="ECO:0007669"/>
    <property type="project" value="InterPro"/>
</dbReference>
<dbReference type="PANTHER" id="PTHR43132:SF2">
    <property type="entry name" value="ARSENICAL RESISTANCE OPERON REPRESSOR ARSR-RELATED"/>
    <property type="match status" value="1"/>
</dbReference>
<keyword evidence="1" id="KW-0805">Transcription regulation</keyword>
<dbReference type="InterPro" id="IPR011991">
    <property type="entry name" value="ArsR-like_HTH"/>
</dbReference>
<dbReference type="NCBIfam" id="NF033788">
    <property type="entry name" value="HTH_metalloreg"/>
    <property type="match status" value="1"/>
</dbReference>
<gene>
    <name evidence="5" type="ORF">G3576_09890</name>
</gene>
<dbReference type="PROSITE" id="PS50987">
    <property type="entry name" value="HTH_ARSR_2"/>
    <property type="match status" value="1"/>
</dbReference>
<reference evidence="5 6" key="1">
    <citation type="submission" date="2020-03" db="EMBL/GenBank/DDBJ databases">
        <title>Roseomonas stagni sp. nov., isolated from pond water in Japan.</title>
        <authorList>
            <person name="Furuhata K."/>
            <person name="Miyamoto H."/>
            <person name="Goto K."/>
        </authorList>
    </citation>
    <scope>NUCLEOTIDE SEQUENCE [LARGE SCALE GENOMIC DNA]</scope>
    <source>
        <strain evidence="5 6">PeD5</strain>
    </source>
</reference>
<evidence type="ECO:0000256" key="1">
    <source>
        <dbReference type="ARBA" id="ARBA00023015"/>
    </source>
</evidence>
<evidence type="ECO:0000256" key="2">
    <source>
        <dbReference type="ARBA" id="ARBA00023125"/>
    </source>
</evidence>
<dbReference type="InterPro" id="IPR001845">
    <property type="entry name" value="HTH_ArsR_DNA-bd_dom"/>
</dbReference>
<dbReference type="EMBL" id="JAAIKB010000003">
    <property type="protein sequence ID" value="NGM20325.1"/>
    <property type="molecule type" value="Genomic_DNA"/>
</dbReference>
<sequence>MPDTLTPPGAALMQERAAEAAALLRLLGNERRLLLLCQLLVEGEASVGSLAAHVGLSQPALSQHLAKLRDDGLVATRRSGTTIHYRIADPRVAALIGTLKDLFCGDVA</sequence>
<dbReference type="RefSeq" id="WP_164694226.1">
    <property type="nucleotide sequence ID" value="NZ_JAAIKB010000003.1"/>
</dbReference>
<organism evidence="5 6">
    <name type="scientific">Falsiroseomonas algicola</name>
    <dbReference type="NCBI Taxonomy" id="2716930"/>
    <lineage>
        <taxon>Bacteria</taxon>
        <taxon>Pseudomonadati</taxon>
        <taxon>Pseudomonadota</taxon>
        <taxon>Alphaproteobacteria</taxon>
        <taxon>Acetobacterales</taxon>
        <taxon>Roseomonadaceae</taxon>
        <taxon>Falsiroseomonas</taxon>
    </lineage>
</organism>
<dbReference type="SMART" id="SM00418">
    <property type="entry name" value="HTH_ARSR"/>
    <property type="match status" value="1"/>
</dbReference>
<dbReference type="PRINTS" id="PR00778">
    <property type="entry name" value="HTHARSR"/>
</dbReference>
<dbReference type="CDD" id="cd00090">
    <property type="entry name" value="HTH_ARSR"/>
    <property type="match status" value="1"/>
</dbReference>
<proteinExistence type="predicted"/>
<evidence type="ECO:0000256" key="3">
    <source>
        <dbReference type="ARBA" id="ARBA00023163"/>
    </source>
</evidence>
<dbReference type="InterPro" id="IPR051011">
    <property type="entry name" value="Metal_resp_trans_reg"/>
</dbReference>
<dbReference type="SUPFAM" id="SSF46785">
    <property type="entry name" value="Winged helix' DNA-binding domain"/>
    <property type="match status" value="1"/>
</dbReference>
<dbReference type="Gene3D" id="1.10.10.10">
    <property type="entry name" value="Winged helix-like DNA-binding domain superfamily/Winged helix DNA-binding domain"/>
    <property type="match status" value="1"/>
</dbReference>
<dbReference type="InterPro" id="IPR036388">
    <property type="entry name" value="WH-like_DNA-bd_sf"/>
</dbReference>
<dbReference type="GO" id="GO:0003677">
    <property type="term" value="F:DNA binding"/>
    <property type="evidence" value="ECO:0007669"/>
    <property type="project" value="UniProtKB-KW"/>
</dbReference>
<feature type="domain" description="HTH arsR-type" evidence="4">
    <location>
        <begin position="12"/>
        <end position="107"/>
    </location>
</feature>
<dbReference type="InterPro" id="IPR036390">
    <property type="entry name" value="WH_DNA-bd_sf"/>
</dbReference>